<accession>A0A1B2J9S6</accession>
<name>A0A1B2J9S6_PICPA</name>
<dbReference type="EMBL" id="CP014584">
    <property type="protein sequence ID" value="ANZ74773.1"/>
    <property type="molecule type" value="Genomic_DNA"/>
</dbReference>
<feature type="compositionally biased region" description="Polar residues" evidence="1">
    <location>
        <begin position="69"/>
        <end position="81"/>
    </location>
</feature>
<reference evidence="2 3" key="1">
    <citation type="submission" date="2016-02" db="EMBL/GenBank/DDBJ databases">
        <title>Comparative genomic and transcriptomic foundation for Pichia pastoris.</title>
        <authorList>
            <person name="Love K.R."/>
            <person name="Shah K.A."/>
            <person name="Whittaker C.A."/>
            <person name="Wu J."/>
            <person name="Bartlett M.C."/>
            <person name="Ma D."/>
            <person name="Leeson R.L."/>
            <person name="Priest M."/>
            <person name="Young S.K."/>
            <person name="Love J.C."/>
        </authorList>
    </citation>
    <scope>NUCLEOTIDE SEQUENCE [LARGE SCALE GENOMIC DNA]</scope>
    <source>
        <strain evidence="2 3">ATCC 28485</strain>
    </source>
</reference>
<keyword evidence="3" id="KW-1185">Reference proteome</keyword>
<evidence type="ECO:0000256" key="1">
    <source>
        <dbReference type="SAM" id="MobiDB-lite"/>
    </source>
</evidence>
<evidence type="ECO:0000313" key="3">
    <source>
        <dbReference type="Proteomes" id="UP000094565"/>
    </source>
</evidence>
<dbReference type="Proteomes" id="UP000094565">
    <property type="component" value="Chromosome 1"/>
</dbReference>
<sequence>MSVPCILSLFYPRNSNHSSSQALADNYKSFPTPFSTQPTPTLAAPSILGVSPRTILQSPKHKTPDLCPTNPQSPLGSQGETTPKYINHPSYSRQCPFSL</sequence>
<dbReference type="AlphaFoldDB" id="A0A1B2J9S6"/>
<feature type="region of interest" description="Disordered" evidence="1">
    <location>
        <begin position="55"/>
        <end position="99"/>
    </location>
</feature>
<evidence type="ECO:0000313" key="2">
    <source>
        <dbReference type="EMBL" id="ANZ74773.1"/>
    </source>
</evidence>
<gene>
    <name evidence="2" type="ORF">ATY40_BA7500923</name>
</gene>
<protein>
    <submittedName>
        <fullName evidence="2">BA75_00923T0</fullName>
    </submittedName>
</protein>
<organism evidence="2 3">
    <name type="scientific">Komagataella pastoris</name>
    <name type="common">Yeast</name>
    <name type="synonym">Pichia pastoris</name>
    <dbReference type="NCBI Taxonomy" id="4922"/>
    <lineage>
        <taxon>Eukaryota</taxon>
        <taxon>Fungi</taxon>
        <taxon>Dikarya</taxon>
        <taxon>Ascomycota</taxon>
        <taxon>Saccharomycotina</taxon>
        <taxon>Pichiomycetes</taxon>
        <taxon>Pichiales</taxon>
        <taxon>Pichiaceae</taxon>
        <taxon>Komagataella</taxon>
    </lineage>
</organism>
<feature type="compositionally biased region" description="Polar residues" evidence="1">
    <location>
        <begin position="89"/>
        <end position="99"/>
    </location>
</feature>
<proteinExistence type="predicted"/>